<evidence type="ECO:0000256" key="3">
    <source>
        <dbReference type="ARBA" id="ARBA00023163"/>
    </source>
</evidence>
<proteinExistence type="predicted"/>
<evidence type="ECO:0000313" key="5">
    <source>
        <dbReference type="EMBL" id="MDI4649802.1"/>
    </source>
</evidence>
<evidence type="ECO:0000256" key="2">
    <source>
        <dbReference type="ARBA" id="ARBA00023125"/>
    </source>
</evidence>
<name>A0ABT6TSH0_9BACL</name>
<gene>
    <name evidence="5" type="ORF">KB449_33050</name>
</gene>
<dbReference type="SUPFAM" id="SSF46785">
    <property type="entry name" value="Winged helix' DNA-binding domain"/>
    <property type="match status" value="1"/>
</dbReference>
<accession>A0ABT6TSH0</accession>
<sequence length="141" mass="15740">MDLSDDAIGYLLSRAYFLHKKKATHLLEGFGITPEQYGILHQLNKQEGITQKALAELHGKDQTSIGKTLERLENKKLVIRKTDQVDRRAILLYLSSEGKALYGKTLPVMQGLNGDLVNLITPEGNDQLTALLRKLNQALNS</sequence>
<dbReference type="PRINTS" id="PR00598">
    <property type="entry name" value="HTHMARR"/>
</dbReference>
<dbReference type="Pfam" id="PF12802">
    <property type="entry name" value="MarR_2"/>
    <property type="match status" value="1"/>
</dbReference>
<dbReference type="SMART" id="SM00347">
    <property type="entry name" value="HTH_MARR"/>
    <property type="match status" value="1"/>
</dbReference>
<evidence type="ECO:0000256" key="1">
    <source>
        <dbReference type="ARBA" id="ARBA00023015"/>
    </source>
</evidence>
<dbReference type="Gene3D" id="1.10.10.10">
    <property type="entry name" value="Winged helix-like DNA-binding domain superfamily/Winged helix DNA-binding domain"/>
    <property type="match status" value="1"/>
</dbReference>
<evidence type="ECO:0000259" key="4">
    <source>
        <dbReference type="PROSITE" id="PS50995"/>
    </source>
</evidence>
<dbReference type="PANTHER" id="PTHR42756">
    <property type="entry name" value="TRANSCRIPTIONAL REGULATOR, MARR"/>
    <property type="match status" value="1"/>
</dbReference>
<dbReference type="InterPro" id="IPR000835">
    <property type="entry name" value="HTH_MarR-typ"/>
</dbReference>
<dbReference type="PANTHER" id="PTHR42756:SF1">
    <property type="entry name" value="TRANSCRIPTIONAL REPRESSOR OF EMRAB OPERON"/>
    <property type="match status" value="1"/>
</dbReference>
<feature type="domain" description="HTH marR-type" evidence="4">
    <location>
        <begin position="5"/>
        <end position="137"/>
    </location>
</feature>
<keyword evidence="3" id="KW-0804">Transcription</keyword>
<organism evidence="5 6">
    <name type="scientific">Cohnella hashimotonis</name>
    <dbReference type="NCBI Taxonomy" id="2826895"/>
    <lineage>
        <taxon>Bacteria</taxon>
        <taxon>Bacillati</taxon>
        <taxon>Bacillota</taxon>
        <taxon>Bacilli</taxon>
        <taxon>Bacillales</taxon>
        <taxon>Paenibacillaceae</taxon>
        <taxon>Cohnella</taxon>
    </lineage>
</organism>
<dbReference type="Proteomes" id="UP001161691">
    <property type="component" value="Unassembled WGS sequence"/>
</dbReference>
<keyword evidence="6" id="KW-1185">Reference proteome</keyword>
<dbReference type="EMBL" id="JAGRPV010000001">
    <property type="protein sequence ID" value="MDI4649802.1"/>
    <property type="molecule type" value="Genomic_DNA"/>
</dbReference>
<comment type="caution">
    <text evidence="5">The sequence shown here is derived from an EMBL/GenBank/DDBJ whole genome shotgun (WGS) entry which is preliminary data.</text>
</comment>
<dbReference type="RefSeq" id="WP_282912408.1">
    <property type="nucleotide sequence ID" value="NZ_JAGRPV010000001.1"/>
</dbReference>
<dbReference type="InterPro" id="IPR036390">
    <property type="entry name" value="WH_DNA-bd_sf"/>
</dbReference>
<keyword evidence="2" id="KW-0238">DNA-binding</keyword>
<dbReference type="PROSITE" id="PS50995">
    <property type="entry name" value="HTH_MARR_2"/>
    <property type="match status" value="1"/>
</dbReference>
<keyword evidence="1" id="KW-0805">Transcription regulation</keyword>
<dbReference type="InterPro" id="IPR036388">
    <property type="entry name" value="WH-like_DNA-bd_sf"/>
</dbReference>
<protein>
    <submittedName>
        <fullName evidence="5">MarR family winged helix-turn-helix transcriptional regulator</fullName>
    </submittedName>
</protein>
<evidence type="ECO:0000313" key="6">
    <source>
        <dbReference type="Proteomes" id="UP001161691"/>
    </source>
</evidence>
<reference evidence="5" key="1">
    <citation type="submission" date="2023-04" db="EMBL/GenBank/DDBJ databases">
        <title>Comparative genomic analysis of Cohnella hashimotonis sp. nov., isolated from the International Space Station.</title>
        <authorList>
            <person name="Venkateswaran K."/>
            <person name="Simpson A."/>
        </authorList>
    </citation>
    <scope>NUCLEOTIDE SEQUENCE</scope>
    <source>
        <strain evidence="5">F6_2S_P_1</strain>
    </source>
</reference>